<dbReference type="AlphaFoldDB" id="X1PZN5"/>
<dbReference type="InterPro" id="IPR050215">
    <property type="entry name" value="Thiolase-like_sf_Thiolase"/>
</dbReference>
<dbReference type="Pfam" id="PF02803">
    <property type="entry name" value="Thiolase_C"/>
    <property type="match status" value="1"/>
</dbReference>
<dbReference type="PANTHER" id="PTHR43853">
    <property type="entry name" value="3-KETOACYL-COA THIOLASE, PEROXISOMAL"/>
    <property type="match status" value="1"/>
</dbReference>
<comment type="caution">
    <text evidence="2">The sequence shown here is derived from an EMBL/GenBank/DDBJ whole genome shotgun (WGS) entry which is preliminary data.</text>
</comment>
<reference evidence="2" key="1">
    <citation type="journal article" date="2014" name="Front. Microbiol.">
        <title>High frequency of phylogenetically diverse reductive dehalogenase-homologous genes in deep subseafloor sedimentary metagenomes.</title>
        <authorList>
            <person name="Kawai M."/>
            <person name="Futagami T."/>
            <person name="Toyoda A."/>
            <person name="Takaki Y."/>
            <person name="Nishi S."/>
            <person name="Hori S."/>
            <person name="Arai W."/>
            <person name="Tsubouchi T."/>
            <person name="Morono Y."/>
            <person name="Uchiyama I."/>
            <person name="Ito T."/>
            <person name="Fujiyama A."/>
            <person name="Inagaki F."/>
            <person name="Takami H."/>
        </authorList>
    </citation>
    <scope>NUCLEOTIDE SEQUENCE</scope>
    <source>
        <strain evidence="2">Expedition CK06-06</strain>
    </source>
</reference>
<protein>
    <recommendedName>
        <fullName evidence="1">Thiolase C-terminal domain-containing protein</fullName>
    </recommendedName>
</protein>
<dbReference type="GO" id="GO:0003988">
    <property type="term" value="F:acetyl-CoA C-acyltransferase activity"/>
    <property type="evidence" value="ECO:0007669"/>
    <property type="project" value="TreeGrafter"/>
</dbReference>
<dbReference type="Gene3D" id="3.40.47.10">
    <property type="match status" value="1"/>
</dbReference>
<evidence type="ECO:0000313" key="2">
    <source>
        <dbReference type="EMBL" id="GAI61413.1"/>
    </source>
</evidence>
<evidence type="ECO:0000259" key="1">
    <source>
        <dbReference type="Pfam" id="PF02803"/>
    </source>
</evidence>
<dbReference type="EMBL" id="BARV01044566">
    <property type="protein sequence ID" value="GAI61413.1"/>
    <property type="molecule type" value="Genomic_DNA"/>
</dbReference>
<name>X1PZN5_9ZZZZ</name>
<feature type="non-terminal residue" evidence="2">
    <location>
        <position position="81"/>
    </location>
</feature>
<dbReference type="SUPFAM" id="SSF53901">
    <property type="entry name" value="Thiolase-like"/>
    <property type="match status" value="1"/>
</dbReference>
<proteinExistence type="predicted"/>
<accession>X1PZN5</accession>
<feature type="domain" description="Thiolase C-terminal" evidence="1">
    <location>
        <begin position="2"/>
        <end position="81"/>
    </location>
</feature>
<dbReference type="GO" id="GO:0010124">
    <property type="term" value="P:phenylacetate catabolic process"/>
    <property type="evidence" value="ECO:0007669"/>
    <property type="project" value="TreeGrafter"/>
</dbReference>
<sequence>VNKALQSGGLSLEQIDLIELHEAFAAQVLANFIELGLTEKDHDRVNVNGSCIAIGHPLGCTGARILTTLLYEMRRRNVRYG</sequence>
<organism evidence="2">
    <name type="scientific">marine sediment metagenome</name>
    <dbReference type="NCBI Taxonomy" id="412755"/>
    <lineage>
        <taxon>unclassified sequences</taxon>
        <taxon>metagenomes</taxon>
        <taxon>ecological metagenomes</taxon>
    </lineage>
</organism>
<dbReference type="GO" id="GO:0006635">
    <property type="term" value="P:fatty acid beta-oxidation"/>
    <property type="evidence" value="ECO:0007669"/>
    <property type="project" value="TreeGrafter"/>
</dbReference>
<dbReference type="InterPro" id="IPR020617">
    <property type="entry name" value="Thiolase_C"/>
</dbReference>
<feature type="non-terminal residue" evidence="2">
    <location>
        <position position="1"/>
    </location>
</feature>
<gene>
    <name evidence="2" type="ORF">S06H3_65868</name>
</gene>
<dbReference type="PANTHER" id="PTHR43853:SF21">
    <property type="entry name" value="STEROID 3-KETOACYL-COA THIOLASE"/>
    <property type="match status" value="1"/>
</dbReference>
<dbReference type="InterPro" id="IPR016039">
    <property type="entry name" value="Thiolase-like"/>
</dbReference>